<feature type="transmembrane region" description="Helical" evidence="4">
    <location>
        <begin position="40"/>
        <end position="58"/>
    </location>
</feature>
<protein>
    <submittedName>
        <fullName evidence="5">Major facilitator superfamily MFS_1</fullName>
    </submittedName>
</protein>
<dbReference type="EMBL" id="LR536450">
    <property type="protein sequence ID" value="VFU07998.1"/>
    <property type="molecule type" value="Genomic_DNA"/>
</dbReference>
<evidence type="ECO:0000256" key="1">
    <source>
        <dbReference type="ARBA" id="ARBA00022692"/>
    </source>
</evidence>
<evidence type="ECO:0000256" key="4">
    <source>
        <dbReference type="SAM" id="Phobius"/>
    </source>
</evidence>
<name>A0A4U8Z0I4_METTU</name>
<evidence type="ECO:0000256" key="3">
    <source>
        <dbReference type="ARBA" id="ARBA00023136"/>
    </source>
</evidence>
<dbReference type="Proteomes" id="UP000294360">
    <property type="component" value="Chromosome"/>
</dbReference>
<accession>A0A4U8Z0I4</accession>
<evidence type="ECO:0000313" key="6">
    <source>
        <dbReference type="Proteomes" id="UP000294360"/>
    </source>
</evidence>
<keyword evidence="1 4" id="KW-0812">Transmembrane</keyword>
<dbReference type="KEGG" id="mtun:MTUNDRAET4_1105"/>
<dbReference type="Pfam" id="PF07690">
    <property type="entry name" value="MFS_1"/>
    <property type="match status" value="1"/>
</dbReference>
<keyword evidence="2 4" id="KW-1133">Transmembrane helix</keyword>
<gene>
    <name evidence="5" type="ORF">MTUNDRAET4_1105</name>
</gene>
<dbReference type="InterPro" id="IPR036259">
    <property type="entry name" value="MFS_trans_sf"/>
</dbReference>
<dbReference type="SUPFAM" id="SSF103473">
    <property type="entry name" value="MFS general substrate transporter"/>
    <property type="match status" value="1"/>
</dbReference>
<dbReference type="GO" id="GO:0022857">
    <property type="term" value="F:transmembrane transporter activity"/>
    <property type="evidence" value="ECO:0007669"/>
    <property type="project" value="InterPro"/>
</dbReference>
<reference evidence="5 6" key="1">
    <citation type="submission" date="2019-03" db="EMBL/GenBank/DDBJ databases">
        <authorList>
            <person name="Kox A.R. M."/>
        </authorList>
    </citation>
    <scope>NUCLEOTIDE SEQUENCE [LARGE SCALE GENOMIC DNA]</scope>
    <source>
        <strain evidence="5">MTUNDRAET4 annotated genome</strain>
    </source>
</reference>
<feature type="transmembrane region" description="Helical" evidence="4">
    <location>
        <begin position="70"/>
        <end position="100"/>
    </location>
</feature>
<evidence type="ECO:0000313" key="5">
    <source>
        <dbReference type="EMBL" id="VFU07998.1"/>
    </source>
</evidence>
<organism evidence="5 6">
    <name type="scientific">Methylocella tundrae</name>
    <dbReference type="NCBI Taxonomy" id="227605"/>
    <lineage>
        <taxon>Bacteria</taxon>
        <taxon>Pseudomonadati</taxon>
        <taxon>Pseudomonadota</taxon>
        <taxon>Alphaproteobacteria</taxon>
        <taxon>Hyphomicrobiales</taxon>
        <taxon>Beijerinckiaceae</taxon>
        <taxon>Methylocella</taxon>
    </lineage>
</organism>
<dbReference type="AlphaFoldDB" id="A0A4U8Z0I4"/>
<keyword evidence="3 4" id="KW-0472">Membrane</keyword>
<dbReference type="PANTHER" id="PTHR23539">
    <property type="entry name" value="MFS TRANSPORTER"/>
    <property type="match status" value="1"/>
</dbReference>
<dbReference type="InterPro" id="IPR011701">
    <property type="entry name" value="MFS"/>
</dbReference>
<dbReference type="PANTHER" id="PTHR23539:SF1">
    <property type="entry name" value="MAJOR FACILITATOR SUPERFAMILY (MFS) PROFILE DOMAIN-CONTAINING PROTEIN"/>
    <property type="match status" value="1"/>
</dbReference>
<proteinExistence type="predicted"/>
<sequence>MHNETSLDALNFFLADVREGLGPYLAIYLLTERHWPEDRIGLVITIAGLAGIIAQTQAGALTDASRAKRAIIIAAALVVTGASIILPYMTSFILVAGWTVSGRAFMERLSLSSSPI</sequence>
<dbReference type="Gene3D" id="1.20.1250.20">
    <property type="entry name" value="MFS general substrate transporter like domains"/>
    <property type="match status" value="1"/>
</dbReference>
<evidence type="ECO:0000256" key="2">
    <source>
        <dbReference type="ARBA" id="ARBA00022989"/>
    </source>
</evidence>